<feature type="region of interest" description="Disordered" evidence="1">
    <location>
        <begin position="81"/>
        <end position="103"/>
    </location>
</feature>
<comment type="caution">
    <text evidence="2">The sequence shown here is derived from an EMBL/GenBank/DDBJ whole genome shotgun (WGS) entry which is preliminary data.</text>
</comment>
<accession>A0A922E127</accession>
<evidence type="ECO:0000313" key="2">
    <source>
        <dbReference type="EMBL" id="KAG6694711.1"/>
    </source>
</evidence>
<evidence type="ECO:0000313" key="3">
    <source>
        <dbReference type="Proteomes" id="UP000811246"/>
    </source>
</evidence>
<evidence type="ECO:0000256" key="1">
    <source>
        <dbReference type="SAM" id="MobiDB-lite"/>
    </source>
</evidence>
<sequence>MATHLQNKISVDVAADNGSSDSLSFAGFVSIQDQQSKSPPDISAKQIKKTQKFEFCHTGPGVTATDSIKYSKADLLIPMRSDDREGGMSISDKPNHKVRNKAKKECTAASSSFGLKLFQSFLSPCRQCQADTPTVKARTAPGENLKIH</sequence>
<dbReference type="EMBL" id="CM031833">
    <property type="protein sequence ID" value="KAG6694711.1"/>
    <property type="molecule type" value="Genomic_DNA"/>
</dbReference>
<gene>
    <name evidence="2" type="ORF">I3842_09G062300</name>
</gene>
<organism evidence="2 3">
    <name type="scientific">Carya illinoinensis</name>
    <name type="common">Pecan</name>
    <dbReference type="NCBI Taxonomy" id="32201"/>
    <lineage>
        <taxon>Eukaryota</taxon>
        <taxon>Viridiplantae</taxon>
        <taxon>Streptophyta</taxon>
        <taxon>Embryophyta</taxon>
        <taxon>Tracheophyta</taxon>
        <taxon>Spermatophyta</taxon>
        <taxon>Magnoliopsida</taxon>
        <taxon>eudicotyledons</taxon>
        <taxon>Gunneridae</taxon>
        <taxon>Pentapetalae</taxon>
        <taxon>rosids</taxon>
        <taxon>fabids</taxon>
        <taxon>Fagales</taxon>
        <taxon>Juglandaceae</taxon>
        <taxon>Carya</taxon>
    </lineage>
</organism>
<dbReference type="AlphaFoldDB" id="A0A922E127"/>
<protein>
    <submittedName>
        <fullName evidence="2">Uncharacterized protein</fullName>
    </submittedName>
</protein>
<proteinExistence type="predicted"/>
<name>A0A922E127_CARIL</name>
<reference evidence="2" key="1">
    <citation type="submission" date="2021-01" db="EMBL/GenBank/DDBJ databases">
        <authorList>
            <person name="Lovell J.T."/>
            <person name="Bentley N."/>
            <person name="Bhattarai G."/>
            <person name="Jenkins J.W."/>
            <person name="Sreedasyam A."/>
            <person name="Alarcon Y."/>
            <person name="Bock C."/>
            <person name="Boston L."/>
            <person name="Carlson J."/>
            <person name="Cervantes K."/>
            <person name="Clermont K."/>
            <person name="Krom N."/>
            <person name="Kubenka K."/>
            <person name="Mamidi S."/>
            <person name="Mattison C."/>
            <person name="Monteros M."/>
            <person name="Pisani C."/>
            <person name="Plott C."/>
            <person name="Rajasekar S."/>
            <person name="Rhein H.S."/>
            <person name="Rohla C."/>
            <person name="Song M."/>
            <person name="Hilaire R.S."/>
            <person name="Shu S."/>
            <person name="Wells L."/>
            <person name="Wang X."/>
            <person name="Webber J."/>
            <person name="Heerema R.J."/>
            <person name="Klein P."/>
            <person name="Conner P."/>
            <person name="Grauke L."/>
            <person name="Grimwood J."/>
            <person name="Schmutz J."/>
            <person name="Randall J.J."/>
        </authorList>
    </citation>
    <scope>NUCLEOTIDE SEQUENCE</scope>
    <source>
        <tissue evidence="2">Leaf</tissue>
    </source>
</reference>
<dbReference type="Proteomes" id="UP000811246">
    <property type="component" value="Chromosome 9"/>
</dbReference>